<comment type="function">
    <text evidence="7">Regulates arginine biosynthesis genes.</text>
</comment>
<evidence type="ECO:0000256" key="2">
    <source>
        <dbReference type="ARBA" id="ARBA00008316"/>
    </source>
</evidence>
<sequence length="149" mass="17065">MKKKDRHRLIQKMIHEHEIQKQEEFVERLRATGIEVTQATISRDIKDLHLVKVPSSTGGYCYSLPTSSEPDLQQKTEKLLKDCFLNIQKMDKFLAIQTIPGSAVALGNLLEKVYEEQLFTAMTNDNKVLLITKTNEDATALEQHILEQV</sequence>
<evidence type="ECO:0000256" key="5">
    <source>
        <dbReference type="ARBA" id="ARBA00023125"/>
    </source>
</evidence>
<keyword evidence="5 7" id="KW-0238">DNA-binding</keyword>
<keyword evidence="7" id="KW-0028">Amino-acid biosynthesis</keyword>
<comment type="subcellular location">
    <subcellularLocation>
        <location evidence="1 7">Cytoplasm</location>
    </subcellularLocation>
</comment>
<keyword evidence="7" id="KW-0678">Repressor</keyword>
<dbReference type="InterPro" id="IPR036388">
    <property type="entry name" value="WH-like_DNA-bd_sf"/>
</dbReference>
<dbReference type="Gene3D" id="1.10.10.10">
    <property type="entry name" value="Winged helix-like DNA-binding domain superfamily/Winged helix DNA-binding domain"/>
    <property type="match status" value="1"/>
</dbReference>
<comment type="pathway">
    <text evidence="7">Amino-acid biosynthesis; L-arginine biosynthesis [regulation].</text>
</comment>
<dbReference type="GO" id="GO:0006526">
    <property type="term" value="P:L-arginine biosynthetic process"/>
    <property type="evidence" value="ECO:0007669"/>
    <property type="project" value="UniProtKB-UniPathway"/>
</dbReference>
<dbReference type="HAMAP" id="MF_00173">
    <property type="entry name" value="Arg_repressor"/>
    <property type="match status" value="1"/>
</dbReference>
<evidence type="ECO:0000256" key="4">
    <source>
        <dbReference type="ARBA" id="ARBA00023015"/>
    </source>
</evidence>
<dbReference type="Gene3D" id="3.30.1360.40">
    <property type="match status" value="1"/>
</dbReference>
<keyword evidence="6 7" id="KW-0804">Transcription</keyword>
<evidence type="ECO:0000256" key="7">
    <source>
        <dbReference type="HAMAP-Rule" id="MF_00173"/>
    </source>
</evidence>
<dbReference type="GO" id="GO:0003700">
    <property type="term" value="F:DNA-binding transcription factor activity"/>
    <property type="evidence" value="ECO:0007669"/>
    <property type="project" value="UniProtKB-UniRule"/>
</dbReference>
<dbReference type="PRINTS" id="PR01467">
    <property type="entry name" value="ARGREPRESSOR"/>
</dbReference>
<dbReference type="Pfam" id="PF02863">
    <property type="entry name" value="Arg_repressor_C"/>
    <property type="match status" value="1"/>
</dbReference>
<evidence type="ECO:0000256" key="3">
    <source>
        <dbReference type="ARBA" id="ARBA00022490"/>
    </source>
</evidence>
<dbReference type="InterPro" id="IPR036390">
    <property type="entry name" value="WH_DNA-bd_sf"/>
</dbReference>
<dbReference type="GO" id="GO:0051259">
    <property type="term" value="P:protein complex oligomerization"/>
    <property type="evidence" value="ECO:0007669"/>
    <property type="project" value="InterPro"/>
</dbReference>
<keyword evidence="3 7" id="KW-0963">Cytoplasm</keyword>
<dbReference type="SUPFAM" id="SSF46785">
    <property type="entry name" value="Winged helix' DNA-binding domain"/>
    <property type="match status" value="1"/>
</dbReference>
<dbReference type="Proteomes" id="UP000288669">
    <property type="component" value="Unassembled WGS sequence"/>
</dbReference>
<dbReference type="PANTHER" id="PTHR34471">
    <property type="entry name" value="ARGININE REPRESSOR"/>
    <property type="match status" value="1"/>
</dbReference>
<keyword evidence="11" id="KW-1185">Reference proteome</keyword>
<accession>A0A430AI78</accession>
<name>A0A430AI78_9ENTE</name>
<dbReference type="OrthoDB" id="9807089at2"/>
<dbReference type="UniPathway" id="UPA00068"/>
<evidence type="ECO:0000256" key="6">
    <source>
        <dbReference type="ARBA" id="ARBA00023163"/>
    </source>
</evidence>
<organism evidence="10 11">
    <name type="scientific">Vagococcus entomophilus</name>
    <dbReference type="NCBI Taxonomy" id="1160095"/>
    <lineage>
        <taxon>Bacteria</taxon>
        <taxon>Bacillati</taxon>
        <taxon>Bacillota</taxon>
        <taxon>Bacilli</taxon>
        <taxon>Lactobacillales</taxon>
        <taxon>Enterococcaceae</taxon>
        <taxon>Vagococcus</taxon>
    </lineage>
</organism>
<protein>
    <recommendedName>
        <fullName evidence="7">Arginine repressor</fullName>
    </recommendedName>
</protein>
<comment type="similarity">
    <text evidence="2 7">Belongs to the ArgR family.</text>
</comment>
<dbReference type="Pfam" id="PF01316">
    <property type="entry name" value="Arg_repressor"/>
    <property type="match status" value="1"/>
</dbReference>
<dbReference type="GO" id="GO:1900079">
    <property type="term" value="P:regulation of arginine biosynthetic process"/>
    <property type="evidence" value="ECO:0007669"/>
    <property type="project" value="UniProtKB-UniRule"/>
</dbReference>
<dbReference type="InterPro" id="IPR001669">
    <property type="entry name" value="Arg_repress"/>
</dbReference>
<dbReference type="GO" id="GO:0034618">
    <property type="term" value="F:arginine binding"/>
    <property type="evidence" value="ECO:0007669"/>
    <property type="project" value="InterPro"/>
</dbReference>
<feature type="domain" description="Arginine repressor DNA-binding" evidence="8">
    <location>
        <begin position="1"/>
        <end position="67"/>
    </location>
</feature>
<evidence type="ECO:0000256" key="1">
    <source>
        <dbReference type="ARBA" id="ARBA00004496"/>
    </source>
</evidence>
<dbReference type="PANTHER" id="PTHR34471:SF1">
    <property type="entry name" value="ARGININE REPRESSOR"/>
    <property type="match status" value="1"/>
</dbReference>
<reference evidence="10 11" key="1">
    <citation type="submission" date="2017-05" db="EMBL/GenBank/DDBJ databases">
        <title>Vagococcus spp. assemblies.</title>
        <authorList>
            <person name="Gulvik C.A."/>
        </authorList>
    </citation>
    <scope>NUCLEOTIDE SEQUENCE [LARGE SCALE GENOMIC DNA]</scope>
    <source>
        <strain evidence="10 11">DSM 24756</strain>
    </source>
</reference>
<dbReference type="SUPFAM" id="SSF55252">
    <property type="entry name" value="C-terminal domain of arginine repressor"/>
    <property type="match status" value="1"/>
</dbReference>
<dbReference type="AlphaFoldDB" id="A0A430AI78"/>
<dbReference type="InterPro" id="IPR036251">
    <property type="entry name" value="Arg_repress_C_sf"/>
</dbReference>
<dbReference type="GO" id="GO:0005737">
    <property type="term" value="C:cytoplasm"/>
    <property type="evidence" value="ECO:0007669"/>
    <property type="project" value="UniProtKB-SubCell"/>
</dbReference>
<dbReference type="EMBL" id="NGJZ01000001">
    <property type="protein sequence ID" value="RSU07819.1"/>
    <property type="molecule type" value="Genomic_DNA"/>
</dbReference>
<dbReference type="InterPro" id="IPR020899">
    <property type="entry name" value="Arg_repress_C"/>
</dbReference>
<comment type="caution">
    <text evidence="10">The sequence shown here is derived from an EMBL/GenBank/DDBJ whole genome shotgun (WGS) entry which is preliminary data.</text>
</comment>
<evidence type="ECO:0000259" key="8">
    <source>
        <dbReference type="Pfam" id="PF01316"/>
    </source>
</evidence>
<dbReference type="GO" id="GO:0003677">
    <property type="term" value="F:DNA binding"/>
    <property type="evidence" value="ECO:0007669"/>
    <property type="project" value="UniProtKB-KW"/>
</dbReference>
<keyword evidence="7" id="KW-0055">Arginine biosynthesis</keyword>
<evidence type="ECO:0000259" key="9">
    <source>
        <dbReference type="Pfam" id="PF02863"/>
    </source>
</evidence>
<evidence type="ECO:0000313" key="10">
    <source>
        <dbReference type="EMBL" id="RSU07819.1"/>
    </source>
</evidence>
<evidence type="ECO:0000313" key="11">
    <source>
        <dbReference type="Proteomes" id="UP000288669"/>
    </source>
</evidence>
<feature type="domain" description="Arginine repressor C-terminal" evidence="9">
    <location>
        <begin position="80"/>
        <end position="145"/>
    </location>
</feature>
<proteinExistence type="inferred from homology"/>
<keyword evidence="4 7" id="KW-0805">Transcription regulation</keyword>
<gene>
    <name evidence="7" type="primary">argR</name>
    <name evidence="10" type="ORF">CBF30_00845</name>
</gene>
<dbReference type="RefSeq" id="WP_126821804.1">
    <property type="nucleotide sequence ID" value="NZ_JBHLWU010000001.1"/>
</dbReference>
<dbReference type="InterPro" id="IPR020900">
    <property type="entry name" value="Arg_repress_DNA-bd"/>
</dbReference>